<reference evidence="2 3" key="1">
    <citation type="submission" date="2015-01" db="EMBL/GenBank/DDBJ databases">
        <title>Genome of allotetraploid Gossypium barbadense reveals genomic plasticity and fiber elongation in cotton evolution.</title>
        <authorList>
            <person name="Chen X."/>
            <person name="Liu X."/>
            <person name="Zhao B."/>
            <person name="Zheng H."/>
            <person name="Hu Y."/>
            <person name="Lu G."/>
            <person name="Yang C."/>
            <person name="Chen J."/>
            <person name="Shan C."/>
            <person name="Zhang L."/>
            <person name="Zhou Y."/>
            <person name="Wang L."/>
            <person name="Guo W."/>
            <person name="Bai Y."/>
            <person name="Ruan J."/>
            <person name="Shangguan X."/>
            <person name="Mao Y."/>
            <person name="Jiang J."/>
            <person name="Zhu Y."/>
            <person name="Lei J."/>
            <person name="Kang H."/>
            <person name="Chen S."/>
            <person name="He X."/>
            <person name="Wang R."/>
            <person name="Wang Y."/>
            <person name="Chen J."/>
            <person name="Wang L."/>
            <person name="Yu S."/>
            <person name="Wang B."/>
            <person name="Wei J."/>
            <person name="Song S."/>
            <person name="Lu X."/>
            <person name="Gao Z."/>
            <person name="Gu W."/>
            <person name="Deng X."/>
            <person name="Ma D."/>
            <person name="Wang S."/>
            <person name="Liang W."/>
            <person name="Fang L."/>
            <person name="Cai C."/>
            <person name="Zhu X."/>
            <person name="Zhou B."/>
            <person name="Zhang Y."/>
            <person name="Chen Z."/>
            <person name="Xu S."/>
            <person name="Zhu R."/>
            <person name="Wang S."/>
            <person name="Zhang T."/>
            <person name="Zhao G."/>
        </authorList>
    </citation>
    <scope>NUCLEOTIDE SEQUENCE [LARGE SCALE GENOMIC DNA]</scope>
    <source>
        <strain evidence="3">cv. Xinhai21</strain>
        <tissue evidence="2">Leaf</tissue>
    </source>
</reference>
<protein>
    <recommendedName>
        <fullName evidence="1">DUF4283 domain-containing protein</fullName>
    </recommendedName>
</protein>
<dbReference type="InterPro" id="IPR040256">
    <property type="entry name" value="At4g02000-like"/>
</dbReference>
<dbReference type="Proteomes" id="UP000239757">
    <property type="component" value="Unassembled WGS sequence"/>
</dbReference>
<dbReference type="Pfam" id="PF14111">
    <property type="entry name" value="DUF4283"/>
    <property type="match status" value="1"/>
</dbReference>
<dbReference type="EMBL" id="KZ666894">
    <property type="protein sequence ID" value="PPR93048.1"/>
    <property type="molecule type" value="Genomic_DNA"/>
</dbReference>
<dbReference type="PANTHER" id="PTHR31286">
    <property type="entry name" value="GLYCINE-RICH CELL WALL STRUCTURAL PROTEIN 1.8-LIKE"/>
    <property type="match status" value="1"/>
</dbReference>
<dbReference type="InterPro" id="IPR025558">
    <property type="entry name" value="DUF4283"/>
</dbReference>
<name>A0A2P5WPP3_GOSBA</name>
<proteinExistence type="predicted"/>
<organism evidence="2 3">
    <name type="scientific">Gossypium barbadense</name>
    <name type="common">Sea Island cotton</name>
    <name type="synonym">Hibiscus barbadensis</name>
    <dbReference type="NCBI Taxonomy" id="3634"/>
    <lineage>
        <taxon>Eukaryota</taxon>
        <taxon>Viridiplantae</taxon>
        <taxon>Streptophyta</taxon>
        <taxon>Embryophyta</taxon>
        <taxon>Tracheophyta</taxon>
        <taxon>Spermatophyta</taxon>
        <taxon>Magnoliopsida</taxon>
        <taxon>eudicotyledons</taxon>
        <taxon>Gunneridae</taxon>
        <taxon>Pentapetalae</taxon>
        <taxon>rosids</taxon>
        <taxon>malvids</taxon>
        <taxon>Malvales</taxon>
        <taxon>Malvaceae</taxon>
        <taxon>Malvoideae</taxon>
        <taxon>Gossypium</taxon>
    </lineage>
</organism>
<sequence>MDLENDFYLVHFQDKDNFDRILMDGPWVIFGHYLTIRPWPSNFSAANTEVDNQILWIRLPSLSEGYYSKMLIRAIGQTIRPECGIDSAVINPRVDSISKEGNKEVMVDLPRYVEGMNSKVVDDGGGDRKIASREKEKGVAVANGHRKNLQILRPNNSGPGLHLSKGFSGLNNRASLVESGFDRPFGNLNTQAVNSKTNLDRNKHKAYCLVIAYESGSRKENEMFRFGVTRNESMERAVEVTVEANMHRKKPPDIGRTNHDQPMVGISEVMEGHSSH</sequence>
<dbReference type="PANTHER" id="PTHR31286:SF99">
    <property type="entry name" value="DUF4283 DOMAIN-CONTAINING PROTEIN"/>
    <property type="match status" value="1"/>
</dbReference>
<feature type="domain" description="DUF4283" evidence="1">
    <location>
        <begin position="2"/>
        <end position="45"/>
    </location>
</feature>
<evidence type="ECO:0000259" key="1">
    <source>
        <dbReference type="Pfam" id="PF14111"/>
    </source>
</evidence>
<accession>A0A2P5WPP3</accession>
<evidence type="ECO:0000313" key="2">
    <source>
        <dbReference type="EMBL" id="PPR93048.1"/>
    </source>
</evidence>
<dbReference type="OrthoDB" id="1720039at2759"/>
<evidence type="ECO:0000313" key="3">
    <source>
        <dbReference type="Proteomes" id="UP000239757"/>
    </source>
</evidence>
<gene>
    <name evidence="2" type="ORF">GOBAR_AA27625</name>
</gene>
<dbReference type="AlphaFoldDB" id="A0A2P5WPP3"/>